<accession>A0A6G6GPG9</accession>
<evidence type="ECO:0000256" key="12">
    <source>
        <dbReference type="ARBA" id="ARBA00023145"/>
    </source>
</evidence>
<proteinExistence type="inferred from homology"/>
<dbReference type="Gene3D" id="3.10.170.10">
    <property type="match status" value="1"/>
</dbReference>
<keyword evidence="4" id="KW-0964">Secreted</keyword>
<keyword evidence="9" id="KW-0378">Hydrolase</keyword>
<dbReference type="PANTHER" id="PTHR33478:SF1">
    <property type="entry name" value="EXTRACELLULAR METALLOPROTEINASE MEP"/>
    <property type="match status" value="1"/>
</dbReference>
<evidence type="ECO:0000256" key="8">
    <source>
        <dbReference type="ARBA" id="ARBA00022737"/>
    </source>
</evidence>
<dbReference type="NCBIfam" id="TIGR04183">
    <property type="entry name" value="Por_Secre_tail"/>
    <property type="match status" value="1"/>
</dbReference>
<reference evidence="14 15" key="1">
    <citation type="submission" date="2020-02" db="EMBL/GenBank/DDBJ databases">
        <title>Complete genome sequence of Flavobacteriaceae bacterium.</title>
        <authorList>
            <person name="Kim S.-J."/>
            <person name="Kim Y.-S."/>
            <person name="Kim K.-H."/>
        </authorList>
    </citation>
    <scope>NUCLEOTIDE SEQUENCE [LARGE SCALE GENOMIC DNA]</scope>
    <source>
        <strain evidence="14 15">RR4-40</strain>
    </source>
</reference>
<comment type="similarity">
    <text evidence="3">Belongs to the peptidase M36 family.</text>
</comment>
<gene>
    <name evidence="14" type="ORF">G5B37_13010</name>
</gene>
<evidence type="ECO:0000256" key="5">
    <source>
        <dbReference type="ARBA" id="ARBA00022670"/>
    </source>
</evidence>
<protein>
    <submittedName>
        <fullName evidence="14">T9SS type A sorting domain-containing protein</fullName>
    </submittedName>
</protein>
<name>A0A6G6GPG9_9FLAO</name>
<evidence type="ECO:0000259" key="13">
    <source>
        <dbReference type="PROSITE" id="PS50825"/>
    </source>
</evidence>
<dbReference type="InterPro" id="IPR001842">
    <property type="entry name" value="Peptidase_M36"/>
</dbReference>
<evidence type="ECO:0000256" key="2">
    <source>
        <dbReference type="ARBA" id="ARBA00004613"/>
    </source>
</evidence>
<evidence type="ECO:0000256" key="4">
    <source>
        <dbReference type="ARBA" id="ARBA00022525"/>
    </source>
</evidence>
<evidence type="ECO:0000313" key="14">
    <source>
        <dbReference type="EMBL" id="QIE60449.1"/>
    </source>
</evidence>
<evidence type="ECO:0000256" key="1">
    <source>
        <dbReference type="ARBA" id="ARBA00001947"/>
    </source>
</evidence>
<dbReference type="Pfam" id="PF07504">
    <property type="entry name" value="FTP"/>
    <property type="match status" value="1"/>
</dbReference>
<dbReference type="Pfam" id="PF02128">
    <property type="entry name" value="Peptidase_M36"/>
    <property type="match status" value="1"/>
</dbReference>
<dbReference type="PRINTS" id="PR00999">
    <property type="entry name" value="FUNGALYSIN"/>
</dbReference>
<dbReference type="Pfam" id="PF18962">
    <property type="entry name" value="Por_Secre_tail"/>
    <property type="match status" value="1"/>
</dbReference>
<keyword evidence="8" id="KW-0677">Repeat</keyword>
<dbReference type="PROSITE" id="PS50825">
    <property type="entry name" value="HYR"/>
    <property type="match status" value="1"/>
</dbReference>
<feature type="domain" description="HYR" evidence="13">
    <location>
        <begin position="910"/>
        <end position="993"/>
    </location>
</feature>
<evidence type="ECO:0000256" key="6">
    <source>
        <dbReference type="ARBA" id="ARBA00022723"/>
    </source>
</evidence>
<evidence type="ECO:0000313" key="15">
    <source>
        <dbReference type="Proteomes" id="UP000505306"/>
    </source>
</evidence>
<dbReference type="InterPro" id="IPR011096">
    <property type="entry name" value="FTP_domain"/>
</dbReference>
<dbReference type="InterPro" id="IPR027268">
    <property type="entry name" value="Peptidase_M4/M1_CTD_sf"/>
</dbReference>
<dbReference type="KEGG" id="mgel:G5B37_13010"/>
<evidence type="ECO:0000256" key="11">
    <source>
        <dbReference type="ARBA" id="ARBA00023049"/>
    </source>
</evidence>
<dbReference type="InterPro" id="IPR026444">
    <property type="entry name" value="Secre_tail"/>
</dbReference>
<keyword evidence="7" id="KW-0732">Signal</keyword>
<dbReference type="SUPFAM" id="SSF55486">
    <property type="entry name" value="Metalloproteases ('zincins'), catalytic domain"/>
    <property type="match status" value="1"/>
</dbReference>
<dbReference type="InterPro" id="IPR003410">
    <property type="entry name" value="HYR_dom"/>
</dbReference>
<dbReference type="InterPro" id="IPR050371">
    <property type="entry name" value="Fungal_virulence_M36"/>
</dbReference>
<dbReference type="EMBL" id="CP049057">
    <property type="protein sequence ID" value="QIE60449.1"/>
    <property type="molecule type" value="Genomic_DNA"/>
</dbReference>
<dbReference type="GO" id="GO:0004222">
    <property type="term" value="F:metalloendopeptidase activity"/>
    <property type="evidence" value="ECO:0007669"/>
    <property type="project" value="InterPro"/>
</dbReference>
<evidence type="ECO:0000256" key="7">
    <source>
        <dbReference type="ARBA" id="ARBA00022729"/>
    </source>
</evidence>
<keyword evidence="15" id="KW-1185">Reference proteome</keyword>
<sequence length="1552" mass="166240">MKNSNIPIHRSYWLVVLLAIFTLQVSVSSAQVVKSKSVDTPNIDIEKLLERNDKVQYSVTSEYTSKLSGIHHTYLRQLINGIEVCGTESSIHKNKLGKTVMLHNNFVGDIETTVTNSSVDISPDQAISRVANQMGYALSNLQLKENFGGANQKALYSKSGISKRDIPVQLMYYYREGHGTQLVWELSVLELDDADWWNFRVDAVTGLIIDKDNFMVSCKNDGHTDHEGHNVKNSNNTISFEDLSVLTNECEEENFMMMGSYNVFAMPIETPNHGARTLVTNAENATASPFGWHSNGATSFSDTNGNNVIAREDRDNNNSGGFQPSENTANQLDFDFPLNLTYVDANGQRSQEASITNLFYWNNIIHDVTYQYGFDEVSGNFQWNNNGNGGAEVDPVIAEAQDGSGTCNANFGTPADGGVPLMQMYVCGDRDGSLDNGVVIHEYGHGISNRLTGGPGVANGLQNIEQMGEGWSDYFGLMLTMEPGDQGADQRGIGTWLTGEDITGTGIRTFPYSTDFGVNSLTYDDINSEAQPHGVGTVWASMLWDMTWLMIDAHGYSPDLYTVTGDENIDAGNIQALALVMEGLKLQGSSPGFEDGRDAILAADLAIYNGVNQCYIWEAFANRGMGASASQGSSASTTDGTPAFDLPATIGGFENSIENACLNGGTLTGLTGGFPSGGTYAGPGVTNTGGNTYSFNPISAGVGTHTITYTVNDFCNNNNSTVFSETIAVQDDVLALTCPADMTVQSDTHDVCSAVVVFEYPRAEGDLCDSSNNDLSQNTVSTIGAALDCTDAPSGHLRTFNLTTEGVSRDYTIDGIDIAINTNSGVAPVIVNIYLSTQLPGGVVGERVPLSGAIDPYASETSLVPAGNNFTHTVPMNVFLPAGSVFHVEVITPSSRNQMLGYNDAGGGAANETATGYINCVGGDYLTLSSIGFGDLASLIEISGTESNEYTTVQTAGQAPGSTFTAGTTTNTFTTTRQSGGTSTCSFDVVVKGKSTIFAGGVWNPVVPSAGSNAQFSDNFTTTAEGNVNACSCEIDSGATVTVAAGDFLNIYGDITVDGTLIVAHQGSIVQVDPSAVVTKTGTINVEVTTPVLQTRDFMVMGSPMDDETRNGVFSSAFLVLDHDPDMFNPNTHPNIPQGATNFKDLEGDYWSIYSGDINPGEGYIVRPQSGYGDPANTTFDMTYAAGTLNNGTVNRPMIYNSTNSPAGTPNTYSNPYASAIDADKFIQDNGLNALYFWEHLTPPTVIVPGESIMFDMDDVSVRNFGGGVAANNDNPANIPNGVISTGQGFAIKATSNGSVNFTNDMRLTTGNTTLRSNELEVDRLWLHLESNTYGLANNLLIGFNPAATDGWDNGYDTDRLASSVGLYSHLDVGTGTGEEQMAIQTRGAFQSSEKIHVGFSSLIEEHTLYTISLSNYEGSNLSDTSIYLYDSHMNVMTDLTQGDYEFRSSKATNNRRFTVSFEPDNVLATGAAALENITMFPNPTDGVLNITAPGTTIETIKIYDVRGRAIILVHTDATQHYQLDMSQLGTAMYFVEITTPAGKVTKRIVRE</sequence>
<keyword evidence="10" id="KW-0862">Zinc</keyword>
<evidence type="ECO:0000256" key="3">
    <source>
        <dbReference type="ARBA" id="ARBA00006006"/>
    </source>
</evidence>
<keyword evidence="5" id="KW-0645">Protease</keyword>
<dbReference type="Gene3D" id="1.10.390.10">
    <property type="entry name" value="Neutral Protease Domain 2"/>
    <property type="match status" value="1"/>
</dbReference>
<keyword evidence="12" id="KW-0865">Zymogen</keyword>
<dbReference type="RefSeq" id="WP_164680461.1">
    <property type="nucleotide sequence ID" value="NZ_CP049057.1"/>
</dbReference>
<dbReference type="CDD" id="cd09596">
    <property type="entry name" value="M36"/>
    <property type="match status" value="1"/>
</dbReference>
<evidence type="ECO:0000256" key="9">
    <source>
        <dbReference type="ARBA" id="ARBA00022801"/>
    </source>
</evidence>
<comment type="cofactor">
    <cofactor evidence="1">
        <name>Zn(2+)</name>
        <dbReference type="ChEBI" id="CHEBI:29105"/>
    </cofactor>
</comment>
<dbReference type="GO" id="GO:0005615">
    <property type="term" value="C:extracellular space"/>
    <property type="evidence" value="ECO:0007669"/>
    <property type="project" value="InterPro"/>
</dbReference>
<dbReference type="GO" id="GO:0008270">
    <property type="term" value="F:zinc ion binding"/>
    <property type="evidence" value="ECO:0007669"/>
    <property type="project" value="InterPro"/>
</dbReference>
<keyword evidence="11" id="KW-0482">Metalloprotease</keyword>
<evidence type="ECO:0000256" key="10">
    <source>
        <dbReference type="ARBA" id="ARBA00022833"/>
    </source>
</evidence>
<organism evidence="14 15">
    <name type="scientific">Rasiella rasia</name>
    <dbReference type="NCBI Taxonomy" id="2744027"/>
    <lineage>
        <taxon>Bacteria</taxon>
        <taxon>Pseudomonadati</taxon>
        <taxon>Bacteroidota</taxon>
        <taxon>Flavobacteriia</taxon>
        <taxon>Flavobacteriales</taxon>
        <taxon>Flavobacteriaceae</taxon>
        <taxon>Rasiella</taxon>
    </lineage>
</organism>
<dbReference type="Proteomes" id="UP000505306">
    <property type="component" value="Chromosome"/>
</dbReference>
<dbReference type="GO" id="GO:0006508">
    <property type="term" value="P:proteolysis"/>
    <property type="evidence" value="ECO:0007669"/>
    <property type="project" value="UniProtKB-KW"/>
</dbReference>
<comment type="subcellular location">
    <subcellularLocation>
        <location evidence="2">Secreted</location>
    </subcellularLocation>
</comment>
<keyword evidence="6" id="KW-0479">Metal-binding</keyword>
<dbReference type="PANTHER" id="PTHR33478">
    <property type="entry name" value="EXTRACELLULAR METALLOPROTEINASE MEP"/>
    <property type="match status" value="1"/>
</dbReference>